<sequence>MQIYGRKKRRHGSLASNSNVDAGGSHLRLNANSQLSGVQGQSIAPSMVYLQRNHHQRCPAATDDETPKDLTLDTLNAFSSIGRRHLKVRA</sequence>
<feature type="region of interest" description="Disordered" evidence="1">
    <location>
        <begin position="1"/>
        <end position="27"/>
    </location>
</feature>
<name>A0A816QC45_BRANA</name>
<dbReference type="EMBL" id="HG994370">
    <property type="protein sequence ID" value="CAF2058617.1"/>
    <property type="molecule type" value="Genomic_DNA"/>
</dbReference>
<dbReference type="AlphaFoldDB" id="A0A816QC45"/>
<reference evidence="2" key="1">
    <citation type="submission" date="2021-01" db="EMBL/GenBank/DDBJ databases">
        <authorList>
            <consortium name="Genoscope - CEA"/>
            <person name="William W."/>
        </authorList>
    </citation>
    <scope>NUCLEOTIDE SEQUENCE</scope>
</reference>
<dbReference type="Proteomes" id="UP001295469">
    <property type="component" value="Chromosome C06"/>
</dbReference>
<feature type="compositionally biased region" description="Basic residues" evidence="1">
    <location>
        <begin position="1"/>
        <end position="12"/>
    </location>
</feature>
<evidence type="ECO:0000313" key="2">
    <source>
        <dbReference type="EMBL" id="CAF2058617.1"/>
    </source>
</evidence>
<proteinExistence type="predicted"/>
<gene>
    <name evidence="2" type="ORF">DARMORV10_C06P21960.1</name>
</gene>
<organism evidence="2">
    <name type="scientific">Brassica napus</name>
    <name type="common">Rape</name>
    <dbReference type="NCBI Taxonomy" id="3708"/>
    <lineage>
        <taxon>Eukaryota</taxon>
        <taxon>Viridiplantae</taxon>
        <taxon>Streptophyta</taxon>
        <taxon>Embryophyta</taxon>
        <taxon>Tracheophyta</taxon>
        <taxon>Spermatophyta</taxon>
        <taxon>Magnoliopsida</taxon>
        <taxon>eudicotyledons</taxon>
        <taxon>Gunneridae</taxon>
        <taxon>Pentapetalae</taxon>
        <taxon>rosids</taxon>
        <taxon>malvids</taxon>
        <taxon>Brassicales</taxon>
        <taxon>Brassicaceae</taxon>
        <taxon>Brassiceae</taxon>
        <taxon>Brassica</taxon>
    </lineage>
</organism>
<evidence type="ECO:0000256" key="1">
    <source>
        <dbReference type="SAM" id="MobiDB-lite"/>
    </source>
</evidence>
<protein>
    <submittedName>
        <fullName evidence="2">(rape) hypothetical protein</fullName>
    </submittedName>
</protein>
<accession>A0A816QC45</accession>